<accession>A0A387BE08</accession>
<dbReference type="Proteomes" id="UP000269374">
    <property type="component" value="Chromosome"/>
</dbReference>
<gene>
    <name evidence="2" type="ORF">D7I46_06470</name>
</gene>
<sequence length="166" mass="18194">MIKFLRHSRLAAVILTILRVFIGYQWMSAGIGKLIAEESFSASGLINGALNSPTAYPWFHSFLSLTTDSGANTAFFDFVVPWGQVIVGLALILGTYTLFVASAGLMMNIAFILSGVISENPTFILIQVLILVAGYNAGRYGLDYWITPIVRNIFPFLHNDTLLENG</sequence>
<dbReference type="EMBL" id="CP032627">
    <property type="protein sequence ID" value="AYG00768.1"/>
    <property type="molecule type" value="Genomic_DNA"/>
</dbReference>
<dbReference type="OrthoDB" id="26941at2"/>
<evidence type="ECO:0000313" key="3">
    <source>
        <dbReference type="Proteomes" id="UP000269374"/>
    </source>
</evidence>
<keyword evidence="3" id="KW-1185">Reference proteome</keyword>
<dbReference type="PANTHER" id="PTHR39157">
    <property type="entry name" value="INTEGRAL MEMBRANE PROTEIN-RELATED"/>
    <property type="match status" value="1"/>
</dbReference>
<feature type="transmembrane region" description="Helical" evidence="1">
    <location>
        <begin position="85"/>
        <end position="111"/>
    </location>
</feature>
<keyword evidence="1" id="KW-0812">Transmembrane</keyword>
<keyword evidence="1" id="KW-1133">Transmembrane helix</keyword>
<dbReference type="RefSeq" id="WP_120772156.1">
    <property type="nucleotide sequence ID" value="NZ_CP032627.1"/>
</dbReference>
<evidence type="ECO:0000313" key="2">
    <source>
        <dbReference type="EMBL" id="AYG00768.1"/>
    </source>
</evidence>
<proteinExistence type="predicted"/>
<name>A0A387BE08_9LACT</name>
<keyword evidence="1" id="KW-0472">Membrane</keyword>
<reference evidence="2 3" key="1">
    <citation type="submission" date="2018-09" db="EMBL/GenBank/DDBJ databases">
        <title>Genome sequencing of strain 1JSPR-7.</title>
        <authorList>
            <person name="Heo J."/>
            <person name="Kim S.-J."/>
            <person name="Kwon S.-W."/>
        </authorList>
    </citation>
    <scope>NUCLEOTIDE SEQUENCE [LARGE SCALE GENOMIC DNA]</scope>
    <source>
        <strain evidence="2 3">1JSPR-7</strain>
    </source>
</reference>
<protein>
    <submittedName>
        <fullName evidence="2">DoxX family protein</fullName>
    </submittedName>
</protein>
<dbReference type="PANTHER" id="PTHR39157:SF1">
    <property type="entry name" value="DOXX FAMILY PROTEIN"/>
    <property type="match status" value="1"/>
</dbReference>
<dbReference type="KEGG" id="lact:D7I46_06470"/>
<dbReference type="AlphaFoldDB" id="A0A387BE08"/>
<organism evidence="2 3">
    <name type="scientific">Lactococcus allomyrinae</name>
    <dbReference type="NCBI Taxonomy" id="2419773"/>
    <lineage>
        <taxon>Bacteria</taxon>
        <taxon>Bacillati</taxon>
        <taxon>Bacillota</taxon>
        <taxon>Bacilli</taxon>
        <taxon>Lactobacillales</taxon>
        <taxon>Streptococcaceae</taxon>
        <taxon>Lactococcus</taxon>
    </lineage>
</organism>
<evidence type="ECO:0000256" key="1">
    <source>
        <dbReference type="SAM" id="Phobius"/>
    </source>
</evidence>